<feature type="region of interest" description="Disordered" evidence="1">
    <location>
        <begin position="62"/>
        <end position="223"/>
    </location>
</feature>
<reference evidence="3" key="1">
    <citation type="submission" date="2024-04" db="EMBL/GenBank/DDBJ databases">
        <authorList>
            <person name="Shaw F."/>
            <person name="Minotto A."/>
        </authorList>
    </citation>
    <scope>NUCLEOTIDE SEQUENCE [LARGE SCALE GENOMIC DNA]</scope>
</reference>
<evidence type="ECO:0000256" key="1">
    <source>
        <dbReference type="SAM" id="MobiDB-lite"/>
    </source>
</evidence>
<feature type="region of interest" description="Disordered" evidence="1">
    <location>
        <begin position="284"/>
        <end position="361"/>
    </location>
</feature>
<feature type="compositionally biased region" description="Basic and acidic residues" evidence="1">
    <location>
        <begin position="159"/>
        <end position="172"/>
    </location>
</feature>
<feature type="compositionally biased region" description="Low complexity" evidence="1">
    <location>
        <begin position="289"/>
        <end position="314"/>
    </location>
</feature>
<gene>
    <name evidence="2" type="ORF">GFSPODELE1_LOCUS3933</name>
</gene>
<feature type="compositionally biased region" description="Low complexity" evidence="1">
    <location>
        <begin position="429"/>
        <end position="439"/>
    </location>
</feature>
<feature type="compositionally biased region" description="Basic and acidic residues" evidence="1">
    <location>
        <begin position="193"/>
        <end position="202"/>
    </location>
</feature>
<dbReference type="EMBL" id="OZ037945">
    <property type="protein sequence ID" value="CAL1702208.1"/>
    <property type="molecule type" value="Genomic_DNA"/>
</dbReference>
<name>A0ABP1D5D4_9APHY</name>
<feature type="compositionally biased region" description="Basic residues" evidence="1">
    <location>
        <begin position="321"/>
        <end position="336"/>
    </location>
</feature>
<organism evidence="2 3">
    <name type="scientific">Somion occarium</name>
    <dbReference type="NCBI Taxonomy" id="3059160"/>
    <lineage>
        <taxon>Eukaryota</taxon>
        <taxon>Fungi</taxon>
        <taxon>Dikarya</taxon>
        <taxon>Basidiomycota</taxon>
        <taxon>Agaricomycotina</taxon>
        <taxon>Agaricomycetes</taxon>
        <taxon>Polyporales</taxon>
        <taxon>Cerrenaceae</taxon>
        <taxon>Somion</taxon>
    </lineage>
</organism>
<proteinExistence type="predicted"/>
<feature type="compositionally biased region" description="Polar residues" evidence="1">
    <location>
        <begin position="63"/>
        <end position="73"/>
    </location>
</feature>
<evidence type="ECO:0000313" key="3">
    <source>
        <dbReference type="Proteomes" id="UP001497453"/>
    </source>
</evidence>
<feature type="compositionally biased region" description="Basic and acidic residues" evidence="1">
    <location>
        <begin position="87"/>
        <end position="101"/>
    </location>
</feature>
<protein>
    <submittedName>
        <fullName evidence="2">Uncharacterized protein</fullName>
    </submittedName>
</protein>
<sequence length="796" mass="87224">MVGTAQQQFGLTLGALHTSSKVDKDELIRAYLQFQRTFRASHIAEGRAVQAAWETPPRVEISSKPTELHSNGSPLLKARVPLPAKPKTLDEAVEARPNGEKAKKKKGSNTKKTKKAKRTSPPRAASNKKYKQTKIEHFTNIREKEKPTCAQTNSKKRARSPDSDGDARLTQRRERRRVKRAILQPSPPSSDIVHSDQHETIDMKQNQKRAKIKPSKKPKGGDLAAGLALMHGFSAPNIGSGRLTVKPSSGLFHKGKALSPSRSKKSNNTKLLWSEAKFLNKKAQTQQCSTTSSVSVSDAKSNSITSGSSSTYSERSPKSIVKARKVKARNASHRPGCRGTQESSELSSMAPEIITDDSTKAREAESVVWDIELGDNALDVESTVSQSMVVDTRTRKWTAQESYPNAATLPAEPLLVSSPTGPDDPQPESQSSVSLRPSQSASQVLFAEYPKPAPIDVSKYFRNSPAEVDSQPTEAKRVHVDNDEDSPVDSIEDESPALQEQRSTVEIGELPYRSELISPQPSSVQTVCSFDRELQSIAGLHLHLFAGSSEAYPEVEIIHENTSNAELSEGEDGGMDDASIWVHESFSLRPNLHSGPTLSEDEAMSLDTAFHNSCEGACYDSDEFAVLSPDDASVYSDSQTDTTRHPNMYDDEHNLRGMPFNNAMESASAPLQSHDPGSEEYAAHSASIIEDDEGYLFDLCEGETRDDIISVSGERVAEISWSTSSNPASEEDSTEFEEQSAPSELQYFSQGRALLLGITSDSFDCEGPSSNRPQALSHVERNIARQLKGHWLPQRL</sequence>
<accession>A0ABP1D5D4</accession>
<feature type="region of interest" description="Disordered" evidence="1">
    <location>
        <begin position="401"/>
        <end position="439"/>
    </location>
</feature>
<feature type="compositionally biased region" description="Acidic residues" evidence="1">
    <location>
        <begin position="482"/>
        <end position="495"/>
    </location>
</feature>
<evidence type="ECO:0000313" key="2">
    <source>
        <dbReference type="EMBL" id="CAL1702208.1"/>
    </source>
</evidence>
<feature type="compositionally biased region" description="Basic residues" evidence="1">
    <location>
        <begin position="206"/>
        <end position="218"/>
    </location>
</feature>
<feature type="compositionally biased region" description="Basic residues" evidence="1">
    <location>
        <begin position="102"/>
        <end position="132"/>
    </location>
</feature>
<feature type="region of interest" description="Disordered" evidence="1">
    <location>
        <begin position="465"/>
        <end position="502"/>
    </location>
</feature>
<dbReference type="Proteomes" id="UP001497453">
    <property type="component" value="Chromosome 2"/>
</dbReference>
<keyword evidence="3" id="KW-1185">Reference proteome</keyword>
<feature type="compositionally biased region" description="Basic and acidic residues" evidence="1">
    <location>
        <begin position="133"/>
        <end position="147"/>
    </location>
</feature>